<dbReference type="CDD" id="cd04301">
    <property type="entry name" value="NAT_SF"/>
    <property type="match status" value="1"/>
</dbReference>
<accession>A0A1Q8E7V2</accession>
<gene>
    <name evidence="4" type="ORF">BU202_05245</name>
</gene>
<evidence type="ECO:0000313" key="4">
    <source>
        <dbReference type="EMBL" id="OLF47871.1"/>
    </source>
</evidence>
<evidence type="ECO:0000313" key="5">
    <source>
        <dbReference type="Proteomes" id="UP000186890"/>
    </source>
</evidence>
<evidence type="ECO:0000256" key="2">
    <source>
        <dbReference type="ARBA" id="ARBA00023315"/>
    </source>
</evidence>
<feature type="domain" description="N-acetyltransferase" evidence="3">
    <location>
        <begin position="8"/>
        <end position="162"/>
    </location>
</feature>
<name>A0A1Q8E7V2_9STRE</name>
<dbReference type="AlphaFoldDB" id="A0A1Q8E7V2"/>
<dbReference type="Proteomes" id="UP000186890">
    <property type="component" value="Unassembled WGS sequence"/>
</dbReference>
<organism evidence="4 5">
    <name type="scientific">Streptococcus cuniculi</name>
    <dbReference type="NCBI Taxonomy" id="1432788"/>
    <lineage>
        <taxon>Bacteria</taxon>
        <taxon>Bacillati</taxon>
        <taxon>Bacillota</taxon>
        <taxon>Bacilli</taxon>
        <taxon>Lactobacillales</taxon>
        <taxon>Streptococcaceae</taxon>
        <taxon>Streptococcus</taxon>
    </lineage>
</organism>
<dbReference type="SUPFAM" id="SSF55729">
    <property type="entry name" value="Acyl-CoA N-acyltransferases (Nat)"/>
    <property type="match status" value="1"/>
</dbReference>
<keyword evidence="2" id="KW-0012">Acyltransferase</keyword>
<dbReference type="PANTHER" id="PTHR43420">
    <property type="entry name" value="ACETYLTRANSFERASE"/>
    <property type="match status" value="1"/>
</dbReference>
<dbReference type="GO" id="GO:0016747">
    <property type="term" value="F:acyltransferase activity, transferring groups other than amino-acyl groups"/>
    <property type="evidence" value="ECO:0007669"/>
    <property type="project" value="InterPro"/>
</dbReference>
<dbReference type="InterPro" id="IPR050680">
    <property type="entry name" value="YpeA/RimI_acetyltransf"/>
</dbReference>
<evidence type="ECO:0000259" key="3">
    <source>
        <dbReference type="PROSITE" id="PS51186"/>
    </source>
</evidence>
<reference evidence="5" key="1">
    <citation type="submission" date="2016-12" db="EMBL/GenBank/DDBJ databases">
        <authorList>
            <person name="Gulvik C.A."/>
        </authorList>
    </citation>
    <scope>NUCLEOTIDE SEQUENCE [LARGE SCALE GENOMIC DNA]</scope>
    <source>
        <strain evidence="5">NED12-00049-6B</strain>
    </source>
</reference>
<keyword evidence="5" id="KW-1185">Reference proteome</keyword>
<dbReference type="InterPro" id="IPR016181">
    <property type="entry name" value="Acyl_CoA_acyltransferase"/>
</dbReference>
<protein>
    <submittedName>
        <fullName evidence="4">GNAT family N-acetyltransferase</fullName>
    </submittedName>
</protein>
<dbReference type="InterPro" id="IPR000182">
    <property type="entry name" value="GNAT_dom"/>
</dbReference>
<dbReference type="EMBL" id="MSJM01000004">
    <property type="protein sequence ID" value="OLF47871.1"/>
    <property type="molecule type" value="Genomic_DNA"/>
</dbReference>
<comment type="caution">
    <text evidence="4">The sequence shown here is derived from an EMBL/GenBank/DDBJ whole genome shotgun (WGS) entry which is preliminary data.</text>
</comment>
<keyword evidence="1 4" id="KW-0808">Transferase</keyword>
<proteinExistence type="predicted"/>
<sequence length="162" mass="19318">MMLTITPMLTDDEKEGKAYVHWKAWTESYSHLLPEHFWKDYTLERCRKWAFDYPKDVFVAKIEDKIVGFVCCAASLQEDLEDAGEIYAIYVLEEYYGQQIGYRLMEFALEQLKNFPQVALWVLDGNERAIRFYERVGFRFDGATKIVRLGKEMIEKRMIYRP</sequence>
<dbReference type="Pfam" id="PF00583">
    <property type="entry name" value="Acetyltransf_1"/>
    <property type="match status" value="1"/>
</dbReference>
<dbReference type="Gene3D" id="3.40.630.30">
    <property type="match status" value="1"/>
</dbReference>
<evidence type="ECO:0000256" key="1">
    <source>
        <dbReference type="ARBA" id="ARBA00022679"/>
    </source>
</evidence>
<dbReference type="PROSITE" id="PS51186">
    <property type="entry name" value="GNAT"/>
    <property type="match status" value="1"/>
</dbReference>